<evidence type="ECO:0000313" key="2">
    <source>
        <dbReference type="EMBL" id="GAA0157216.1"/>
    </source>
</evidence>
<feature type="compositionally biased region" description="Basic and acidic residues" evidence="1">
    <location>
        <begin position="595"/>
        <end position="613"/>
    </location>
</feature>
<protein>
    <recommendedName>
        <fullName evidence="4">Embryo defective 1703</fullName>
    </recommendedName>
</protein>
<feature type="region of interest" description="Disordered" evidence="1">
    <location>
        <begin position="595"/>
        <end position="615"/>
    </location>
</feature>
<dbReference type="Proteomes" id="UP001454036">
    <property type="component" value="Unassembled WGS sequence"/>
</dbReference>
<proteinExistence type="predicted"/>
<feature type="region of interest" description="Disordered" evidence="1">
    <location>
        <begin position="774"/>
        <end position="794"/>
    </location>
</feature>
<sequence>MELPTTSSSSLFTPKLFFKTFYIPNSKLPISCPKLLSHSSRFKFYVHSRQPTKRPNYLRRKLIDPQKQVLHSPTLQDNVVKNDDLVQESSNIDNGYSIYGDNIRKNGNLVKESSNIDVDYGIYGDDISKNNDLVQESSNIDVDYGIYGDDIRKNDKLVQGSTNIDFDYGIDGVDKSLVGKEKILGDSELLNKLESWVQRCKADTEYWGFGTGHIFTVFQDSDGKVERVEVDEDEILRRNGTTQMAFKGDEGEGGIDVISKILYAKELAREMEKGNNLIARDSPISRFVVSGSNSGHVDVIQDHTSSFVSAIQRTTQMPGFVPRMKRIGFMVMIALMLVGALKKFFIVGEKGQGDLTTIEKKMLRRKLKARAKEEEIIKGTVEVIHKDVEVDNGHIVMPGIVMPGLDREELMKDIMKAKGYDNELEHSKLLSDKNSMSYDFDNKIQEIKMMARHARETEKRDLATSETDEEDAQTVNFLVKNTVAQLHGNGHVDNPATIPSGNSGQIKIEDTPAIAMSSDNLVKNNEDLISTSPILKSNVNTSLEIGNRDRALHPPGTSLADKQPTRDGVNLDKESPTKKLRVIRSVEEAREYLSRKHAKQDAYQENRPTKGESVDVATTTSEIAVAEPMNQKFKKVGNHINPSSTQPNSTDSSKYINFTGDRYVLSSESDIREDGGRKRTGGNNGSILFSGHKGSLCDQPSETPISILSGEEGTDEDTSDEMKEQDMLFPPSKLDESSQPHSISVSMENSEARKPISIQNENNHSQNVEGDNMIDLAGHEHPSTSAGHSASPRKDNWLEKNFHELEPVIKKMAEGFRGNYMVAKETTKQDVNSEDSTLLLKSEGDSGELSWMKDEKLRDIVFRVRDNELAGREPFHQIDNESKLAFFNGLENKVEEENKKLLNLHKFLHLNIENLDYGADGISLYDPLEKIIPRWKGPPISDFLSEVIEDRISVVGEENIINGLAQNSSETPSDFPIHDTSSSAPSSISDLSSRVKMGIPKSSKTIIEGSDGSTKVGKKSGKEFWQHTKKWSQGFLSSYNEETDPEVKAVMKDIGKDLDRWITEKEIQEAAELMDKLPEGNQKLIKSKVDKVKREMELFGPQAVVSKYREYADVNEEDYLWWLDLPYVLCIELYMKEDGEQRTGLYSLEMAPDIDLEPKPSHVIAFEDAGDCKSLCYIIQHHLEMIGNGNAFVVARPPKNAFREAKESGFSVTVIRKGELQLNVDQPLEEVEELIIEIGSKVYHDKIMKERSVDMSGIMKGLFAASKPSRRRRTKRRLKNPTRH</sequence>
<dbReference type="PANTHER" id="PTHR34962:SF1">
    <property type="entry name" value="EMBRYO DEFECTIVE 1703-RELATED"/>
    <property type="match status" value="1"/>
</dbReference>
<evidence type="ECO:0000256" key="1">
    <source>
        <dbReference type="SAM" id="MobiDB-lite"/>
    </source>
</evidence>
<keyword evidence="3" id="KW-1185">Reference proteome</keyword>
<feature type="region of interest" description="Disordered" evidence="1">
    <location>
        <begin position="636"/>
        <end position="655"/>
    </location>
</feature>
<evidence type="ECO:0000313" key="3">
    <source>
        <dbReference type="Proteomes" id="UP001454036"/>
    </source>
</evidence>
<feature type="compositionally biased region" description="Polar residues" evidence="1">
    <location>
        <begin position="739"/>
        <end position="749"/>
    </location>
</feature>
<accession>A0AAV3Q1V3</accession>
<feature type="region of interest" description="Disordered" evidence="1">
    <location>
        <begin position="965"/>
        <end position="994"/>
    </location>
</feature>
<evidence type="ECO:0008006" key="4">
    <source>
        <dbReference type="Google" id="ProtNLM"/>
    </source>
</evidence>
<comment type="caution">
    <text evidence="2">The sequence shown here is derived from an EMBL/GenBank/DDBJ whole genome shotgun (WGS) entry which is preliminary data.</text>
</comment>
<feature type="region of interest" description="Disordered" evidence="1">
    <location>
        <begin position="546"/>
        <end position="575"/>
    </location>
</feature>
<dbReference type="EMBL" id="BAABME010003055">
    <property type="protein sequence ID" value="GAA0157216.1"/>
    <property type="molecule type" value="Genomic_DNA"/>
</dbReference>
<name>A0AAV3Q1V3_LITER</name>
<feature type="compositionally biased region" description="Low complexity" evidence="1">
    <location>
        <begin position="981"/>
        <end position="992"/>
    </location>
</feature>
<organism evidence="2 3">
    <name type="scientific">Lithospermum erythrorhizon</name>
    <name type="common">Purple gromwell</name>
    <name type="synonym">Lithospermum officinale var. erythrorhizon</name>
    <dbReference type="NCBI Taxonomy" id="34254"/>
    <lineage>
        <taxon>Eukaryota</taxon>
        <taxon>Viridiplantae</taxon>
        <taxon>Streptophyta</taxon>
        <taxon>Embryophyta</taxon>
        <taxon>Tracheophyta</taxon>
        <taxon>Spermatophyta</taxon>
        <taxon>Magnoliopsida</taxon>
        <taxon>eudicotyledons</taxon>
        <taxon>Gunneridae</taxon>
        <taxon>Pentapetalae</taxon>
        <taxon>asterids</taxon>
        <taxon>lamiids</taxon>
        <taxon>Boraginales</taxon>
        <taxon>Boraginaceae</taxon>
        <taxon>Boraginoideae</taxon>
        <taxon>Lithospermeae</taxon>
        <taxon>Lithospermum</taxon>
    </lineage>
</organism>
<feature type="compositionally biased region" description="Polar residues" evidence="1">
    <location>
        <begin position="640"/>
        <end position="655"/>
    </location>
</feature>
<dbReference type="PANTHER" id="PTHR34962">
    <property type="entry name" value="EMBRYO DEFECTIVE 1703-RELATED"/>
    <property type="match status" value="1"/>
</dbReference>
<gene>
    <name evidence="2" type="ORF">LIER_14530</name>
</gene>
<feature type="compositionally biased region" description="Basic and acidic residues" evidence="1">
    <location>
        <begin position="563"/>
        <end position="575"/>
    </location>
</feature>
<reference evidence="2 3" key="1">
    <citation type="submission" date="2024-01" db="EMBL/GenBank/DDBJ databases">
        <title>The complete chloroplast genome sequence of Lithospermum erythrorhizon: insights into the phylogenetic relationship among Boraginaceae species and the maternal lineages of purple gromwells.</title>
        <authorList>
            <person name="Okada T."/>
            <person name="Watanabe K."/>
        </authorList>
    </citation>
    <scope>NUCLEOTIDE SEQUENCE [LARGE SCALE GENOMIC DNA]</scope>
</reference>
<feature type="region of interest" description="Disordered" evidence="1">
    <location>
        <begin position="667"/>
        <end position="753"/>
    </location>
</feature>